<dbReference type="EMBL" id="CAEZSE010000032">
    <property type="protein sequence ID" value="CAB4531468.1"/>
    <property type="molecule type" value="Genomic_DNA"/>
</dbReference>
<organism evidence="1">
    <name type="scientific">freshwater metagenome</name>
    <dbReference type="NCBI Taxonomy" id="449393"/>
    <lineage>
        <taxon>unclassified sequences</taxon>
        <taxon>metagenomes</taxon>
        <taxon>ecological metagenomes</taxon>
    </lineage>
</organism>
<evidence type="ECO:0000313" key="1">
    <source>
        <dbReference type="EMBL" id="CAB4531468.1"/>
    </source>
</evidence>
<sequence length="344" mass="37232">MMTNDSHALRLARVRLRTLISTQSADLEIQHLEVAEFGSAVGVVSRNIAWVLLTSRHEFGLGPAMIWALRNGATSLNIFTEHNSGDLARRASFFNFDIDVYKIASDLTVTPALSLPGALPIKEISAADESFADFIRSSGAEVTREHGVLAGEVCGLEVCRVVHDDTDTAVVESRLEIGVGTHDRETFQLLHGRTATIESLRKVVEEVASKRIAGANPHPLNQLGRERLLRHLTCVSPHLVDAISLQSVAPPMPRANLKDQVPCCALGNSRSGKSLVAIFSIGIDPDVISFGADARQAIDDQAELIFVSPQRDIVPAIAQLAELLFIPARFAGCNLLDAPTRGRD</sequence>
<reference evidence="1" key="1">
    <citation type="submission" date="2020-05" db="EMBL/GenBank/DDBJ databases">
        <authorList>
            <person name="Chiriac C."/>
            <person name="Salcher M."/>
            <person name="Ghai R."/>
            <person name="Kavagutti S V."/>
        </authorList>
    </citation>
    <scope>NUCLEOTIDE SEQUENCE</scope>
</reference>
<gene>
    <name evidence="1" type="ORF">UFOPK1353_00317</name>
</gene>
<dbReference type="AlphaFoldDB" id="A0A6J6AYR4"/>
<accession>A0A6J6AYR4</accession>
<name>A0A6J6AYR4_9ZZZZ</name>
<proteinExistence type="predicted"/>
<protein>
    <submittedName>
        <fullName evidence="1">Unannotated protein</fullName>
    </submittedName>
</protein>